<protein>
    <recommendedName>
        <fullName evidence="2">Hemerythrin-like domain-containing protein</fullName>
    </recommendedName>
</protein>
<reference evidence="1" key="1">
    <citation type="submission" date="2019-08" db="EMBL/GenBank/DDBJ databases">
        <authorList>
            <person name="Kucharzyk K."/>
            <person name="Murdoch R.W."/>
            <person name="Higgins S."/>
            <person name="Loffler F."/>
        </authorList>
    </citation>
    <scope>NUCLEOTIDE SEQUENCE</scope>
</reference>
<evidence type="ECO:0008006" key="2">
    <source>
        <dbReference type="Google" id="ProtNLM"/>
    </source>
</evidence>
<name>A0A645GNW2_9ZZZZ</name>
<comment type="caution">
    <text evidence="1">The sequence shown here is derived from an EMBL/GenBank/DDBJ whole genome shotgun (WGS) entry which is preliminary data.</text>
</comment>
<proteinExistence type="predicted"/>
<dbReference type="AlphaFoldDB" id="A0A645GNW2"/>
<dbReference type="Gene3D" id="3.30.450.20">
    <property type="entry name" value="PAS domain"/>
    <property type="match status" value="1"/>
</dbReference>
<dbReference type="EMBL" id="VSSQ01078962">
    <property type="protein sequence ID" value="MPN28608.1"/>
    <property type="molecule type" value="Genomic_DNA"/>
</dbReference>
<organism evidence="1">
    <name type="scientific">bioreactor metagenome</name>
    <dbReference type="NCBI Taxonomy" id="1076179"/>
    <lineage>
        <taxon>unclassified sequences</taxon>
        <taxon>metagenomes</taxon>
        <taxon>ecological metagenomes</taxon>
    </lineage>
</organism>
<sequence length="212" mass="24623">METPEIDLQEFNSTCGLVFFNVNTIILREEKIIFPMLLETLTNEEFAEMLQQTISIGLPYAELKQLELKNAEHIFSTDDKIHLPTGVLTAEQFNLIFNHLSVDITYVDENDTVRFYSNPPHRIFPRTPAIIGRKVQFCHPPESVHVVERIVESFRTGEKDVASFWFHMGPKFILIQYFAVRNENNEYKGTLEVSQEISEIQSISGDRKLLDW</sequence>
<accession>A0A645GNW2</accession>
<evidence type="ECO:0000313" key="1">
    <source>
        <dbReference type="EMBL" id="MPN28608.1"/>
    </source>
</evidence>
<dbReference type="SUPFAM" id="SSF55785">
    <property type="entry name" value="PYP-like sensor domain (PAS domain)"/>
    <property type="match status" value="1"/>
</dbReference>
<dbReference type="Pfam" id="PF13596">
    <property type="entry name" value="PAS_10"/>
    <property type="match status" value="1"/>
</dbReference>
<dbReference type="InterPro" id="IPR035965">
    <property type="entry name" value="PAS-like_dom_sf"/>
</dbReference>
<gene>
    <name evidence="1" type="ORF">SDC9_176050</name>
</gene>